<dbReference type="Pfam" id="PF16326">
    <property type="entry name" value="ABC_tran_CTD"/>
    <property type="match status" value="1"/>
</dbReference>
<comment type="caution">
    <text evidence="9">The sequence shown here is derived from an EMBL/GenBank/DDBJ whole genome shotgun (WGS) entry which is preliminary data.</text>
</comment>
<dbReference type="Pfam" id="PF00005">
    <property type="entry name" value="ABC_tran"/>
    <property type="match status" value="2"/>
</dbReference>
<evidence type="ECO:0000256" key="2">
    <source>
        <dbReference type="ARBA" id="ARBA00022737"/>
    </source>
</evidence>
<dbReference type="InterPro" id="IPR003439">
    <property type="entry name" value="ABC_transporter-like_ATP-bd"/>
</dbReference>
<accession>A0A927IMH2</accession>
<sequence>MINLRNVTLRRGTKVLLDQASVTLNPGEKVGLVGRNGAGKSTLFALFNGTLHEDGGDFEMPKAWRMAQVAQNMPETDQPASEFVLEGDTRLAELRQRLAAAEASGDGMEMAHVYTDLADAGDHDALPRAEALILGLGFRVDELNNPVNSFSGGWRMRLQLARALMCPSDILLLDEPTNHLDLDALVWLEAWLQRYTGTMIVISHDREFLDAVTDVTLHIEQAKLTRYGGNYTAFEILRAQQMELQQASFAKQQDKIAHLQKFINRFKAQASKAKQAQSRVKALERMEKVAPLLAEAEFTFEFKEPNNLPNPMLAISEASFGYMVDGALKTIVQGVSKSVLAGQRIGILGANGQGKSTLVKTIARTMPALSGTLTEGKGLNIGYFAQQELDVLHPQDNPLEHMIRLAKELASGEPSREQDLRNYLGTFNFSGDMVKQAVGTMSGGEKARLVLAMIVWQRPNLLLLDEPTNHLDLATREALSMALNEFEGTVMLVSHDRALLRAVCDEFWMVGRGKVEPFDGDLDDYQKYLLDESKRLREEAKNSARNVPPEAPVAVAPVAVATPQPSSTPSASSAEQRKLDAQKRQQLASQTRPLKKELEQSEQRMAVIEKEKTALEQQLSTPLPPAEIADAGRRLKALTDEMATLEERWLELTEQLQAMA</sequence>
<keyword evidence="3" id="KW-0547">Nucleotide-binding</keyword>
<dbReference type="Proteomes" id="UP000647424">
    <property type="component" value="Unassembled WGS sequence"/>
</dbReference>
<comment type="similarity">
    <text evidence="5">Belongs to the ABC transporter superfamily. ABCF family. YheS subfamily.</text>
</comment>
<evidence type="ECO:0000256" key="5">
    <source>
        <dbReference type="ARBA" id="ARBA00061571"/>
    </source>
</evidence>
<dbReference type="InterPro" id="IPR003593">
    <property type="entry name" value="AAA+_ATPase"/>
</dbReference>
<dbReference type="PROSITE" id="PS00211">
    <property type="entry name" value="ABC_TRANSPORTER_1"/>
    <property type="match status" value="2"/>
</dbReference>
<dbReference type="InterPro" id="IPR027417">
    <property type="entry name" value="P-loop_NTPase"/>
</dbReference>
<dbReference type="SMART" id="SM00382">
    <property type="entry name" value="AAA"/>
    <property type="match status" value="2"/>
</dbReference>
<dbReference type="PANTHER" id="PTHR19211">
    <property type="entry name" value="ATP-BINDING TRANSPORT PROTEIN-RELATED"/>
    <property type="match status" value="1"/>
</dbReference>
<dbReference type="SUPFAM" id="SSF52540">
    <property type="entry name" value="P-loop containing nucleoside triphosphate hydrolases"/>
    <property type="match status" value="2"/>
</dbReference>
<dbReference type="GO" id="GO:0003677">
    <property type="term" value="F:DNA binding"/>
    <property type="evidence" value="ECO:0007669"/>
    <property type="project" value="InterPro"/>
</dbReference>
<keyword evidence="2" id="KW-0677">Repeat</keyword>
<dbReference type="InterPro" id="IPR050611">
    <property type="entry name" value="ABCF"/>
</dbReference>
<dbReference type="InterPro" id="IPR032524">
    <property type="entry name" value="ABC_tran_C"/>
</dbReference>
<dbReference type="Pfam" id="PF12848">
    <property type="entry name" value="ABC_tran_Xtn"/>
    <property type="match status" value="1"/>
</dbReference>
<dbReference type="AlphaFoldDB" id="A0A927IMH2"/>
<dbReference type="InterPro" id="IPR032781">
    <property type="entry name" value="ABC_tran_Xtn"/>
</dbReference>
<keyword evidence="10" id="KW-1185">Reference proteome</keyword>
<dbReference type="Gene3D" id="1.10.287.380">
    <property type="entry name" value="Valyl-tRNA synthetase, C-terminal domain"/>
    <property type="match status" value="1"/>
</dbReference>
<dbReference type="GO" id="GO:0005524">
    <property type="term" value="F:ATP binding"/>
    <property type="evidence" value="ECO:0007669"/>
    <property type="project" value="UniProtKB-KW"/>
</dbReference>
<dbReference type="EMBL" id="JACYFT010000002">
    <property type="protein sequence ID" value="MBD8051186.1"/>
    <property type="molecule type" value="Genomic_DNA"/>
</dbReference>
<organism evidence="9 10">
    <name type="scientific">Limnohabitans radicicola</name>
    <dbReference type="NCBI Taxonomy" id="2771427"/>
    <lineage>
        <taxon>Bacteria</taxon>
        <taxon>Pseudomonadati</taxon>
        <taxon>Pseudomonadota</taxon>
        <taxon>Betaproteobacteria</taxon>
        <taxon>Burkholderiales</taxon>
        <taxon>Comamonadaceae</taxon>
        <taxon>Limnohabitans</taxon>
    </lineage>
</organism>
<feature type="domain" description="ABC transporter" evidence="8">
    <location>
        <begin position="2"/>
        <end position="246"/>
    </location>
</feature>
<evidence type="ECO:0000313" key="10">
    <source>
        <dbReference type="Proteomes" id="UP000647424"/>
    </source>
</evidence>
<evidence type="ECO:0000256" key="1">
    <source>
        <dbReference type="ARBA" id="ARBA00022475"/>
    </source>
</evidence>
<keyword evidence="1" id="KW-0472">Membrane</keyword>
<feature type="domain" description="ABC transporter" evidence="8">
    <location>
        <begin position="313"/>
        <end position="537"/>
    </location>
</feature>
<dbReference type="InterPro" id="IPR037118">
    <property type="entry name" value="Val-tRNA_synth_C_sf"/>
</dbReference>
<dbReference type="Gene3D" id="3.40.50.300">
    <property type="entry name" value="P-loop containing nucleotide triphosphate hydrolases"/>
    <property type="match status" value="2"/>
</dbReference>
<dbReference type="PROSITE" id="PS50893">
    <property type="entry name" value="ABC_TRANSPORTER_2"/>
    <property type="match status" value="2"/>
</dbReference>
<feature type="region of interest" description="Disordered" evidence="7">
    <location>
        <begin position="561"/>
        <end position="599"/>
    </location>
</feature>
<evidence type="ECO:0000259" key="8">
    <source>
        <dbReference type="PROSITE" id="PS50893"/>
    </source>
</evidence>
<evidence type="ECO:0000313" key="9">
    <source>
        <dbReference type="EMBL" id="MBD8051186.1"/>
    </source>
</evidence>
<reference evidence="9" key="1">
    <citation type="submission" date="2020-09" db="EMBL/GenBank/DDBJ databases">
        <title>Genome seq and assembly of Limnohabitants sp.</title>
        <authorList>
            <person name="Chhetri G."/>
        </authorList>
    </citation>
    <scope>NUCLEOTIDE SEQUENCE</scope>
    <source>
        <strain evidence="9">JUR4</strain>
    </source>
</reference>
<evidence type="ECO:0000256" key="3">
    <source>
        <dbReference type="ARBA" id="ARBA00022741"/>
    </source>
</evidence>
<dbReference type="GO" id="GO:0016887">
    <property type="term" value="F:ATP hydrolysis activity"/>
    <property type="evidence" value="ECO:0007669"/>
    <property type="project" value="InterPro"/>
</dbReference>
<dbReference type="InterPro" id="IPR017871">
    <property type="entry name" value="ABC_transporter-like_CS"/>
</dbReference>
<keyword evidence="1" id="KW-1003">Cell membrane</keyword>
<dbReference type="CDD" id="cd03221">
    <property type="entry name" value="ABCF_EF-3"/>
    <property type="match status" value="2"/>
</dbReference>
<gene>
    <name evidence="9" type="ORF">IC609_11555</name>
</gene>
<protein>
    <recommendedName>
        <fullName evidence="6">Probable ATP-binding protein YheS</fullName>
    </recommendedName>
</protein>
<dbReference type="RefSeq" id="WP_191819641.1">
    <property type="nucleotide sequence ID" value="NZ_JACYFT010000002.1"/>
</dbReference>
<evidence type="ECO:0000256" key="4">
    <source>
        <dbReference type="ARBA" id="ARBA00022840"/>
    </source>
</evidence>
<evidence type="ECO:0000256" key="7">
    <source>
        <dbReference type="SAM" id="MobiDB-lite"/>
    </source>
</evidence>
<dbReference type="PANTHER" id="PTHR19211:SF14">
    <property type="entry name" value="ATP-BINDING CASSETTE SUB-FAMILY F MEMBER 1"/>
    <property type="match status" value="1"/>
</dbReference>
<evidence type="ECO:0000256" key="6">
    <source>
        <dbReference type="ARBA" id="ARBA00069073"/>
    </source>
</evidence>
<keyword evidence="4 9" id="KW-0067">ATP-binding</keyword>
<dbReference type="FunFam" id="3.40.50.300:FF:000011">
    <property type="entry name" value="Putative ABC transporter ATP-binding component"/>
    <property type="match status" value="1"/>
</dbReference>
<name>A0A927IMH2_9BURK</name>
<dbReference type="FunFam" id="3.40.50.300:FF:002053">
    <property type="entry name" value="ABC transporter ATP-binding protein"/>
    <property type="match status" value="1"/>
</dbReference>
<feature type="compositionally biased region" description="Low complexity" evidence="7">
    <location>
        <begin position="561"/>
        <end position="574"/>
    </location>
</feature>
<proteinExistence type="inferred from homology"/>